<dbReference type="AlphaFoldDB" id="A0AB39P6W1"/>
<dbReference type="RefSeq" id="WP_369233829.1">
    <property type="nucleotide sequence ID" value="NZ_CP163435.1"/>
</dbReference>
<evidence type="ECO:0000313" key="1">
    <source>
        <dbReference type="EMBL" id="XDQ26548.1"/>
    </source>
</evidence>
<sequence length="75" mass="8287">MTQKTPAQLRADAEATLRGPGQRRIELLAQLEELDKELRPLIAAARVVEVPIRRITEITAVSPNTVRAWTAAEGQ</sequence>
<protein>
    <submittedName>
        <fullName evidence="1">Uncharacterized protein</fullName>
    </submittedName>
</protein>
<dbReference type="EMBL" id="CP163435">
    <property type="protein sequence ID" value="XDQ26548.1"/>
    <property type="molecule type" value="Genomic_DNA"/>
</dbReference>
<accession>A0AB39P6W1</accession>
<gene>
    <name evidence="1" type="ORF">AB5J56_18355</name>
</gene>
<organism evidence="1">
    <name type="scientific">Streptomyces sp. R21</name>
    <dbReference type="NCBI Taxonomy" id="3238627"/>
    <lineage>
        <taxon>Bacteria</taxon>
        <taxon>Bacillati</taxon>
        <taxon>Actinomycetota</taxon>
        <taxon>Actinomycetes</taxon>
        <taxon>Kitasatosporales</taxon>
        <taxon>Streptomycetaceae</taxon>
        <taxon>Streptomyces</taxon>
    </lineage>
</organism>
<name>A0AB39P6W1_9ACTN</name>
<proteinExistence type="predicted"/>
<reference evidence="1" key="1">
    <citation type="submission" date="2024-07" db="EMBL/GenBank/DDBJ databases">
        <authorList>
            <person name="Yu S.T."/>
        </authorList>
    </citation>
    <scope>NUCLEOTIDE SEQUENCE</scope>
    <source>
        <strain evidence="1">R21</strain>
    </source>
</reference>